<comment type="caution">
    <text evidence="1">The sequence shown here is derived from an EMBL/GenBank/DDBJ whole genome shotgun (WGS) entry which is preliminary data.</text>
</comment>
<name>A0ABY2IG05_9MICO</name>
<keyword evidence="2" id="KW-1185">Reference proteome</keyword>
<proteinExistence type="predicted"/>
<accession>A0ABY2IG05</accession>
<gene>
    <name evidence="1" type="ORF">E3O44_10880</name>
</gene>
<organism evidence="1 2">
    <name type="scientific">Cryobacterium algoricola</name>
    <dbReference type="NCBI Taxonomy" id="1259183"/>
    <lineage>
        <taxon>Bacteria</taxon>
        <taxon>Bacillati</taxon>
        <taxon>Actinomycetota</taxon>
        <taxon>Actinomycetes</taxon>
        <taxon>Micrococcales</taxon>
        <taxon>Microbacteriaceae</taxon>
        <taxon>Cryobacterium</taxon>
    </lineage>
</organism>
<evidence type="ECO:0000313" key="2">
    <source>
        <dbReference type="Proteomes" id="UP000297608"/>
    </source>
</evidence>
<reference evidence="1 2" key="1">
    <citation type="submission" date="2019-03" db="EMBL/GenBank/DDBJ databases">
        <title>Genomics of glacier-inhabiting Cryobacterium strains.</title>
        <authorList>
            <person name="Liu Q."/>
            <person name="Xin Y.-H."/>
        </authorList>
    </citation>
    <scope>NUCLEOTIDE SEQUENCE [LARGE SCALE GENOMIC DNA]</scope>
    <source>
        <strain evidence="1 2">MDB2-B</strain>
    </source>
</reference>
<protein>
    <submittedName>
        <fullName evidence="1">Uncharacterized protein</fullName>
    </submittedName>
</protein>
<evidence type="ECO:0000313" key="1">
    <source>
        <dbReference type="EMBL" id="TFB87587.1"/>
    </source>
</evidence>
<sequence length="140" mass="15874">MTAIRDHLPLPLDDLASHLEAHGFILTEDVQEPISFGDGVLEWALKGRARIRFVKDRGRWWIELGMVRGSWFSPQVCAALVDGTWATPQALNVEEQANEVVRYLGEFLTMLDEKDNGVLETKLGEIQSRAAEERSRQLGW</sequence>
<dbReference type="Proteomes" id="UP000297608">
    <property type="component" value="Unassembled WGS sequence"/>
</dbReference>
<dbReference type="RefSeq" id="WP_134534741.1">
    <property type="nucleotide sequence ID" value="NZ_SOFG01000011.1"/>
</dbReference>
<dbReference type="EMBL" id="SOFG01000011">
    <property type="protein sequence ID" value="TFB87587.1"/>
    <property type="molecule type" value="Genomic_DNA"/>
</dbReference>